<evidence type="ECO:0000313" key="13">
    <source>
        <dbReference type="Proteomes" id="UP000013827"/>
    </source>
</evidence>
<feature type="region of interest" description="Disordered" evidence="10">
    <location>
        <begin position="132"/>
        <end position="187"/>
    </location>
</feature>
<feature type="compositionally biased region" description="Basic and acidic residues" evidence="10">
    <location>
        <begin position="132"/>
        <end position="143"/>
    </location>
</feature>
<dbReference type="PANTHER" id="PTHR32119">
    <property type="entry name" value="OROTIDINE 5'-PHOSPHATE DECARBOXYLASE"/>
    <property type="match status" value="1"/>
</dbReference>
<keyword evidence="13" id="KW-1185">Reference proteome</keyword>
<keyword evidence="4" id="KW-0210">Decarboxylase</keyword>
<dbReference type="GeneID" id="17272356"/>
<dbReference type="SMART" id="SM00934">
    <property type="entry name" value="OMPdecase"/>
    <property type="match status" value="1"/>
</dbReference>
<dbReference type="GO" id="GO:0004590">
    <property type="term" value="F:orotidine-5'-phosphate decarboxylase activity"/>
    <property type="evidence" value="ECO:0007669"/>
    <property type="project" value="UniProtKB-EC"/>
</dbReference>
<dbReference type="GO" id="GO:0044205">
    <property type="term" value="P:'de novo' UMP biosynthetic process"/>
    <property type="evidence" value="ECO:0007669"/>
    <property type="project" value="InterPro"/>
</dbReference>
<feature type="active site" description="For OMPdecase activity" evidence="8">
    <location>
        <position position="63"/>
    </location>
</feature>
<dbReference type="HOGENOM" id="CLU_1450189_0_0_1"/>
<evidence type="ECO:0000256" key="3">
    <source>
        <dbReference type="ARBA" id="ARBA00021923"/>
    </source>
</evidence>
<evidence type="ECO:0000256" key="9">
    <source>
        <dbReference type="PIRSR" id="PIRSR614732-2"/>
    </source>
</evidence>
<evidence type="ECO:0000256" key="4">
    <source>
        <dbReference type="ARBA" id="ARBA00022793"/>
    </source>
</evidence>
<dbReference type="InterPro" id="IPR018089">
    <property type="entry name" value="OMPdecase_AS"/>
</dbReference>
<dbReference type="InterPro" id="IPR013785">
    <property type="entry name" value="Aldolase_TIM"/>
</dbReference>
<proteinExistence type="predicted"/>
<dbReference type="Gene3D" id="3.20.20.70">
    <property type="entry name" value="Aldolase class I"/>
    <property type="match status" value="2"/>
</dbReference>
<evidence type="ECO:0000256" key="2">
    <source>
        <dbReference type="ARBA" id="ARBA00012321"/>
    </source>
</evidence>
<dbReference type="PROSITE" id="PS00156">
    <property type="entry name" value="OMPDECASE"/>
    <property type="match status" value="1"/>
</dbReference>
<dbReference type="EC" id="4.1.1.23" evidence="2"/>
<evidence type="ECO:0000256" key="5">
    <source>
        <dbReference type="ARBA" id="ARBA00022975"/>
    </source>
</evidence>
<dbReference type="InterPro" id="IPR014732">
    <property type="entry name" value="OMPdecase"/>
</dbReference>
<feature type="compositionally biased region" description="Basic and acidic residues" evidence="10">
    <location>
        <begin position="173"/>
        <end position="187"/>
    </location>
</feature>
<evidence type="ECO:0000256" key="10">
    <source>
        <dbReference type="SAM" id="MobiDB-lite"/>
    </source>
</evidence>
<comment type="pathway">
    <text evidence="1">Pyrimidine metabolism; UMP biosynthesis via de novo pathway; UMP from orotate: step 2/2.</text>
</comment>
<reference evidence="12" key="2">
    <citation type="submission" date="2024-10" db="UniProtKB">
        <authorList>
            <consortium name="EnsemblProtists"/>
        </authorList>
    </citation>
    <scope>IDENTIFICATION</scope>
</reference>
<feature type="binding site" evidence="9">
    <location>
        <position position="10"/>
    </location>
    <ligand>
        <name>substrate</name>
    </ligand>
</feature>
<dbReference type="SUPFAM" id="SSF51366">
    <property type="entry name" value="Ribulose-phoshate binding barrel"/>
    <property type="match status" value="1"/>
</dbReference>
<evidence type="ECO:0000256" key="6">
    <source>
        <dbReference type="ARBA" id="ARBA00023239"/>
    </source>
</evidence>
<dbReference type="PaxDb" id="2903-EOD26810"/>
<evidence type="ECO:0000256" key="8">
    <source>
        <dbReference type="PIRSR" id="PIRSR614732-1"/>
    </source>
</evidence>
<name>A0A0D3JTH5_EMIH1</name>
<dbReference type="Proteomes" id="UP000013827">
    <property type="component" value="Unassembled WGS sequence"/>
</dbReference>
<dbReference type="GO" id="GO:0005829">
    <property type="term" value="C:cytosol"/>
    <property type="evidence" value="ECO:0007669"/>
    <property type="project" value="TreeGrafter"/>
</dbReference>
<dbReference type="PANTHER" id="PTHR32119:SF2">
    <property type="entry name" value="OROTIDINE 5'-PHOSPHATE DECARBOXYLASE"/>
    <property type="match status" value="1"/>
</dbReference>
<dbReference type="GO" id="GO:0006207">
    <property type="term" value="P:'de novo' pyrimidine nucleobase biosynthetic process"/>
    <property type="evidence" value="ECO:0007669"/>
    <property type="project" value="InterPro"/>
</dbReference>
<dbReference type="AlphaFoldDB" id="A0A0D3JTH5"/>
<sequence>MATPVFVAVDTPDLEAATSMVGSLQMPGLGVKLGLEFFCAHGAAGVRSVVEAAGSAPLFLDLKFHDIPNTVAGAVRATVGLGAALLNAPPVREQVVRLAKLAKERVMTPAQAMAAGATSLVVGRPITRADEPRVAAEAERTQQEHQQVASQQISSLIGADGAQEFQHISSGAARRETESDSTRGNKP</sequence>
<evidence type="ECO:0000256" key="1">
    <source>
        <dbReference type="ARBA" id="ARBA00004861"/>
    </source>
</evidence>
<reference evidence="13" key="1">
    <citation type="journal article" date="2013" name="Nature">
        <title>Pan genome of the phytoplankton Emiliania underpins its global distribution.</title>
        <authorList>
            <person name="Read B.A."/>
            <person name="Kegel J."/>
            <person name="Klute M.J."/>
            <person name="Kuo A."/>
            <person name="Lefebvre S.C."/>
            <person name="Maumus F."/>
            <person name="Mayer C."/>
            <person name="Miller J."/>
            <person name="Monier A."/>
            <person name="Salamov A."/>
            <person name="Young J."/>
            <person name="Aguilar M."/>
            <person name="Claverie J.M."/>
            <person name="Frickenhaus S."/>
            <person name="Gonzalez K."/>
            <person name="Herman E.K."/>
            <person name="Lin Y.C."/>
            <person name="Napier J."/>
            <person name="Ogata H."/>
            <person name="Sarno A.F."/>
            <person name="Shmutz J."/>
            <person name="Schroeder D."/>
            <person name="de Vargas C."/>
            <person name="Verret F."/>
            <person name="von Dassow P."/>
            <person name="Valentin K."/>
            <person name="Van de Peer Y."/>
            <person name="Wheeler G."/>
            <person name="Dacks J.B."/>
            <person name="Delwiche C.F."/>
            <person name="Dyhrman S.T."/>
            <person name="Glockner G."/>
            <person name="John U."/>
            <person name="Richards T."/>
            <person name="Worden A.Z."/>
            <person name="Zhang X."/>
            <person name="Grigoriev I.V."/>
            <person name="Allen A.E."/>
            <person name="Bidle K."/>
            <person name="Borodovsky M."/>
            <person name="Bowler C."/>
            <person name="Brownlee C."/>
            <person name="Cock J.M."/>
            <person name="Elias M."/>
            <person name="Gladyshev V.N."/>
            <person name="Groth M."/>
            <person name="Guda C."/>
            <person name="Hadaegh A."/>
            <person name="Iglesias-Rodriguez M.D."/>
            <person name="Jenkins J."/>
            <person name="Jones B.M."/>
            <person name="Lawson T."/>
            <person name="Leese F."/>
            <person name="Lindquist E."/>
            <person name="Lobanov A."/>
            <person name="Lomsadze A."/>
            <person name="Malik S.B."/>
            <person name="Marsh M.E."/>
            <person name="Mackinder L."/>
            <person name="Mock T."/>
            <person name="Mueller-Roeber B."/>
            <person name="Pagarete A."/>
            <person name="Parker M."/>
            <person name="Probert I."/>
            <person name="Quesneville H."/>
            <person name="Raines C."/>
            <person name="Rensing S.A."/>
            <person name="Riano-Pachon D.M."/>
            <person name="Richier S."/>
            <person name="Rokitta S."/>
            <person name="Shiraiwa Y."/>
            <person name="Soanes D.M."/>
            <person name="van der Giezen M."/>
            <person name="Wahlund T.M."/>
            <person name="Williams B."/>
            <person name="Wilson W."/>
            <person name="Wolfe G."/>
            <person name="Wurch L.L."/>
        </authorList>
    </citation>
    <scope>NUCLEOTIDE SEQUENCE</scope>
</reference>
<dbReference type="EnsemblProtists" id="EOD26810">
    <property type="protein sequence ID" value="EOD26810"/>
    <property type="gene ID" value="EMIHUDRAFT_236494"/>
</dbReference>
<evidence type="ECO:0000259" key="11">
    <source>
        <dbReference type="SMART" id="SM00934"/>
    </source>
</evidence>
<organism evidence="12 13">
    <name type="scientific">Emiliania huxleyi (strain CCMP1516)</name>
    <dbReference type="NCBI Taxonomy" id="280463"/>
    <lineage>
        <taxon>Eukaryota</taxon>
        <taxon>Haptista</taxon>
        <taxon>Haptophyta</taxon>
        <taxon>Prymnesiophyceae</taxon>
        <taxon>Isochrysidales</taxon>
        <taxon>Noelaerhabdaceae</taxon>
        <taxon>Emiliania</taxon>
    </lineage>
</organism>
<keyword evidence="6" id="KW-0456">Lyase</keyword>
<feature type="compositionally biased region" description="Polar residues" evidence="10">
    <location>
        <begin position="144"/>
        <end position="155"/>
    </location>
</feature>
<accession>A0A0D3JTH5</accession>
<feature type="active site" description="For OMPdecase activity" evidence="8">
    <location>
        <position position="61"/>
    </location>
</feature>
<dbReference type="KEGG" id="ehx:EMIHUDRAFT_236494"/>
<dbReference type="RefSeq" id="XP_005779239.1">
    <property type="nucleotide sequence ID" value="XM_005779182.1"/>
</dbReference>
<evidence type="ECO:0000256" key="7">
    <source>
        <dbReference type="ARBA" id="ARBA00033428"/>
    </source>
</evidence>
<feature type="binding site" evidence="9">
    <location>
        <position position="32"/>
    </location>
    <ligand>
        <name>substrate</name>
    </ligand>
</feature>
<feature type="domain" description="Orotidine 5'-phosphate decarboxylase" evidence="11">
    <location>
        <begin position="4"/>
        <end position="139"/>
    </location>
</feature>
<protein>
    <recommendedName>
        <fullName evidence="3">Orotidine 5'-phosphate decarboxylase</fullName>
        <ecNumber evidence="2">4.1.1.23</ecNumber>
    </recommendedName>
    <alternativeName>
        <fullName evidence="7">OMP decarboxylase</fullName>
    </alternativeName>
</protein>
<dbReference type="InterPro" id="IPR011060">
    <property type="entry name" value="RibuloseP-bd_barrel"/>
</dbReference>
<dbReference type="InterPro" id="IPR001754">
    <property type="entry name" value="OMPdeCOase_dom"/>
</dbReference>
<evidence type="ECO:0000313" key="12">
    <source>
        <dbReference type="EnsemblProtists" id="EOD26810"/>
    </source>
</evidence>
<dbReference type="Pfam" id="PF00215">
    <property type="entry name" value="OMPdecase"/>
    <property type="match status" value="1"/>
</dbReference>
<dbReference type="UniPathway" id="UPA00070">
    <property type="reaction ID" value="UER00120"/>
</dbReference>
<keyword evidence="5" id="KW-0665">Pyrimidine biosynthesis</keyword>
<feature type="active site" description="For OMPdecase activity" evidence="8">
    <location>
        <position position="66"/>
    </location>
</feature>